<dbReference type="Gene3D" id="3.30.110.90">
    <property type="entry name" value="Amidohydrolase"/>
    <property type="match status" value="1"/>
</dbReference>
<dbReference type="RefSeq" id="WP_096350588.1">
    <property type="nucleotide sequence ID" value="NZ_AP017313.1"/>
</dbReference>
<dbReference type="Pfam" id="PF01979">
    <property type="entry name" value="Amidohydro_1"/>
    <property type="match status" value="1"/>
</dbReference>
<evidence type="ECO:0000313" key="1">
    <source>
        <dbReference type="EMBL" id="BAU53190.1"/>
    </source>
</evidence>
<dbReference type="SUPFAM" id="SSF51338">
    <property type="entry name" value="Composite domain of metallo-dependent hydrolases"/>
    <property type="match status" value="1"/>
</dbReference>
<dbReference type="PANTHER" id="PTHR43135">
    <property type="entry name" value="ALPHA-D-RIBOSE 1-METHYLPHOSPHONATE 5-TRIPHOSPHATE DIPHOSPHATASE"/>
    <property type="match status" value="1"/>
</dbReference>
<dbReference type="SUPFAM" id="SSF51556">
    <property type="entry name" value="Metallo-dependent hydrolases"/>
    <property type="match status" value="1"/>
</dbReference>
<dbReference type="Gene3D" id="1.20.58.520">
    <property type="entry name" value="Amidohydrolase"/>
    <property type="match status" value="1"/>
</dbReference>
<proteinExistence type="predicted"/>
<reference evidence="1 2" key="1">
    <citation type="submission" date="2015-12" db="EMBL/GenBank/DDBJ databases">
        <title>Genome sequence of Mucilaginibacter gotjawali.</title>
        <authorList>
            <person name="Lee J.S."/>
            <person name="Lee K.C."/>
            <person name="Kim K.K."/>
            <person name="Lee B.W."/>
        </authorList>
    </citation>
    <scope>NUCLEOTIDE SEQUENCE [LARGE SCALE GENOMIC DNA]</scope>
    <source>
        <strain evidence="1 2">SA3-7</strain>
    </source>
</reference>
<dbReference type="Proteomes" id="UP000218263">
    <property type="component" value="Chromosome"/>
</dbReference>
<dbReference type="InterPro" id="IPR032466">
    <property type="entry name" value="Metal_Hydrolase"/>
</dbReference>
<organism evidence="1 2">
    <name type="scientific">Mucilaginibacter gotjawali</name>
    <dbReference type="NCBI Taxonomy" id="1550579"/>
    <lineage>
        <taxon>Bacteria</taxon>
        <taxon>Pseudomonadati</taxon>
        <taxon>Bacteroidota</taxon>
        <taxon>Sphingobacteriia</taxon>
        <taxon>Sphingobacteriales</taxon>
        <taxon>Sphingobacteriaceae</taxon>
        <taxon>Mucilaginibacter</taxon>
    </lineage>
</organism>
<evidence type="ECO:0000313" key="2">
    <source>
        <dbReference type="Proteomes" id="UP000218263"/>
    </source>
</evidence>
<dbReference type="OrthoDB" id="9797498at2"/>
<dbReference type="EMBL" id="AP017313">
    <property type="protein sequence ID" value="BAU53190.1"/>
    <property type="molecule type" value="Genomic_DNA"/>
</dbReference>
<dbReference type="Gene3D" id="3.40.50.10910">
    <property type="entry name" value="Amidohydrolase"/>
    <property type="match status" value="1"/>
</dbReference>
<accession>A0A125T2J5</accession>
<name>A0A125T2J5_9SPHI</name>
<dbReference type="Gene3D" id="2.30.40.10">
    <property type="entry name" value="Urease, subunit C, domain 1"/>
    <property type="match status" value="1"/>
</dbReference>
<keyword evidence="2" id="KW-1185">Reference proteome</keyword>
<protein>
    <submittedName>
        <fullName evidence="1">Imidazolonepropionase</fullName>
    </submittedName>
</protein>
<dbReference type="InterPro" id="IPR051781">
    <property type="entry name" value="Metallo-dep_Hydrolase"/>
</dbReference>
<dbReference type="InterPro" id="IPR011059">
    <property type="entry name" value="Metal-dep_hydrolase_composite"/>
</dbReference>
<dbReference type="InterPro" id="IPR006680">
    <property type="entry name" value="Amidohydro-rel"/>
</dbReference>
<gene>
    <name evidence="1" type="ORF">MgSA37_01357</name>
</gene>
<dbReference type="PANTHER" id="PTHR43135:SF3">
    <property type="entry name" value="ALPHA-D-RIBOSE 1-METHYLPHOSPHONATE 5-TRIPHOSPHATE DIPHOSPHATASE"/>
    <property type="match status" value="1"/>
</dbReference>
<dbReference type="KEGG" id="mgot:MgSA37_01357"/>
<sequence>MKKTLVLVCLAITVLSVKAQEKAPADTGTFFLHKFQQHIGQETYRTTRSGNVVTYNIDFKFVDRGSPVPLNAELAVTPKLEPVRLWIKGRVARSATINDSISIVNGEAIVKVDDSVHKHQLAPLTFPVAGYAPGTVQQVLLQYWKTHHEPAIINTLPNGSVKIKKEGEDTITFNNKKLVLDRFSIAGLIWGNELLWADKNGQLMCLITNDAEADKLEMVRAPYEDLLATFISKAATYSMALFEKAMPKAKTDSKVIAVVGGTLVDVVNSTTITNSVVLIENGVIKKVGKAGGVKIPSNAKIIDAKGKTVIPGLWDMHAHFEQAEWGPAYLAVGATTVRDCGNEFDYINSIKKAIDGGKGIGPEILKAGIIDGKGQYALGIIQADTKEEAVKAVDRYYDNGFVQIKIYSSVKPAIVKAICDEAHRLGLTVTGHIPIGMTLQQGVDSGMDMVNHVQYVYSIMKRNKDRSINFDDSTSKAAIQFIKDHHVVIDPTIGVFEMSFRNVKDDITIMEPGFYTLPLPLQALFKDTGQDSTGAAKFKPLYDSMVKITKLLFDAGVTIVAGTDQGFPGYSVDRELELYVQAGLTPMQALQTATITPARVMKLDKVSGSIEAGKHADLAIIDGNPLNNIREIRKVALVIKAGKIYDPGQLHRLVGFSK</sequence>
<dbReference type="AlphaFoldDB" id="A0A125T2J5"/>
<dbReference type="GO" id="GO:0016810">
    <property type="term" value="F:hydrolase activity, acting on carbon-nitrogen (but not peptide) bonds"/>
    <property type="evidence" value="ECO:0007669"/>
    <property type="project" value="InterPro"/>
</dbReference>